<dbReference type="OrthoDB" id="654191at2759"/>
<dbReference type="AlphaFoldDB" id="Q95X87"/>
<dbReference type="Gene3D" id="3.30.40.10">
    <property type="entry name" value="Zinc/RING finger domain, C3HC4 (zinc finger)"/>
    <property type="match status" value="1"/>
</dbReference>
<accession>Q95X87</accession>
<evidence type="ECO:0000256" key="2">
    <source>
        <dbReference type="ARBA" id="ARBA00022771"/>
    </source>
</evidence>
<dbReference type="SUPFAM" id="SSF57850">
    <property type="entry name" value="RING/U-box"/>
    <property type="match status" value="1"/>
</dbReference>
<dbReference type="WormBase" id="ZK1240.9">
    <property type="protein sequence ID" value="CE37174"/>
    <property type="gene ID" value="WBGene00022873"/>
</dbReference>
<gene>
    <name evidence="6" type="ORF">CELE_ZK1240.9</name>
    <name evidence="6 8" type="ORF">ZK1240.9</name>
</gene>
<dbReference type="STRING" id="6239.ZK1240.9.1"/>
<keyword evidence="3" id="KW-0862">Zinc</keyword>
<dbReference type="RefSeq" id="NP_494238.2">
    <property type="nucleotide sequence ID" value="NM_061837.2"/>
</dbReference>
<dbReference type="SMART" id="SM00336">
    <property type="entry name" value="BBOX"/>
    <property type="match status" value="1"/>
</dbReference>
<keyword evidence="1" id="KW-0479">Metal-binding</keyword>
<protein>
    <submittedName>
        <fullName evidence="6">RING-type domain-containing protein</fullName>
    </submittedName>
</protein>
<name>Q95X87_CAEEL</name>
<dbReference type="InterPro" id="IPR017907">
    <property type="entry name" value="Znf_RING_CS"/>
</dbReference>
<dbReference type="PANTHER" id="PTHR47156:SF10">
    <property type="entry name" value="E3 UBIQUITIN-PROTEIN LIGASE TRIM-21-RELATED"/>
    <property type="match status" value="1"/>
</dbReference>
<dbReference type="PaxDb" id="6239-ZK1240.9"/>
<dbReference type="InterPro" id="IPR013083">
    <property type="entry name" value="Znf_RING/FYVE/PHD"/>
</dbReference>
<dbReference type="CTD" id="173587"/>
<dbReference type="Proteomes" id="UP000001940">
    <property type="component" value="Chromosome II"/>
</dbReference>
<evidence type="ECO:0000313" key="8">
    <source>
        <dbReference type="WormBase" id="ZK1240.9"/>
    </source>
</evidence>
<dbReference type="PROSITE" id="PS00518">
    <property type="entry name" value="ZF_RING_1"/>
    <property type="match status" value="1"/>
</dbReference>
<evidence type="ECO:0000256" key="1">
    <source>
        <dbReference type="ARBA" id="ARBA00022723"/>
    </source>
</evidence>
<evidence type="ECO:0000313" key="7">
    <source>
        <dbReference type="Proteomes" id="UP000001940"/>
    </source>
</evidence>
<evidence type="ECO:0000256" key="3">
    <source>
        <dbReference type="ARBA" id="ARBA00022833"/>
    </source>
</evidence>
<dbReference type="AGR" id="WB:WBGene00022873"/>
<dbReference type="Pfam" id="PF14634">
    <property type="entry name" value="zf-RING_5"/>
    <property type="match status" value="1"/>
</dbReference>
<dbReference type="InterPro" id="IPR000315">
    <property type="entry name" value="Znf_B-box"/>
</dbReference>
<dbReference type="GeneID" id="173587"/>
<dbReference type="EMBL" id="BX284602">
    <property type="protein sequence ID" value="CCD61649.1"/>
    <property type="molecule type" value="Genomic_DNA"/>
</dbReference>
<dbReference type="FunCoup" id="Q95X87">
    <property type="interactions" value="192"/>
</dbReference>
<dbReference type="PANTHER" id="PTHR47156">
    <property type="entry name" value="PROTEIN CBG20824"/>
    <property type="match status" value="1"/>
</dbReference>
<dbReference type="IntAct" id="Q95X87">
    <property type="interactions" value="1"/>
</dbReference>
<reference evidence="6 7" key="1">
    <citation type="journal article" date="1998" name="Science">
        <title>Genome sequence of the nematode C. elegans: a platform for investigating biology.</title>
        <authorList>
            <consortium name="The C. elegans sequencing consortium"/>
            <person name="Sulson J.E."/>
            <person name="Waterston R."/>
        </authorList>
    </citation>
    <scope>NUCLEOTIDE SEQUENCE [LARGE SCALE GENOMIC DNA]</scope>
    <source>
        <strain evidence="6 7">Bristol N2</strain>
    </source>
</reference>
<dbReference type="InterPro" id="IPR001841">
    <property type="entry name" value="Znf_RING"/>
</dbReference>
<dbReference type="Bgee" id="WBGene00022873">
    <property type="expression patterns" value="Expressed in adult organism and 2 other cell types or tissues"/>
</dbReference>
<evidence type="ECO:0000313" key="6">
    <source>
        <dbReference type="EMBL" id="CCD61649.1"/>
    </source>
</evidence>
<dbReference type="PROSITE" id="PS50089">
    <property type="entry name" value="ZF_RING_2"/>
    <property type="match status" value="1"/>
</dbReference>
<dbReference type="Gene3D" id="3.30.160.60">
    <property type="entry name" value="Classic Zinc Finger"/>
    <property type="match status" value="1"/>
</dbReference>
<feature type="domain" description="RING-type" evidence="5">
    <location>
        <begin position="6"/>
        <end position="51"/>
    </location>
</feature>
<dbReference type="KEGG" id="cel:CELE_ZK1240.9"/>
<organism evidence="6 7">
    <name type="scientific">Caenorhabditis elegans</name>
    <dbReference type="NCBI Taxonomy" id="6239"/>
    <lineage>
        <taxon>Eukaryota</taxon>
        <taxon>Metazoa</taxon>
        <taxon>Ecdysozoa</taxon>
        <taxon>Nematoda</taxon>
        <taxon>Chromadorea</taxon>
        <taxon>Rhabditida</taxon>
        <taxon>Rhabditina</taxon>
        <taxon>Rhabditomorpha</taxon>
        <taxon>Rhabditoidea</taxon>
        <taxon>Rhabditidae</taxon>
        <taxon>Peloderinae</taxon>
        <taxon>Caenorhabditis</taxon>
    </lineage>
</organism>
<dbReference type="SMART" id="SM00184">
    <property type="entry name" value="RING"/>
    <property type="match status" value="1"/>
</dbReference>
<evidence type="ECO:0000259" key="5">
    <source>
        <dbReference type="PROSITE" id="PS50089"/>
    </source>
</evidence>
<sequence>MSFLQCEVCNEDYSDIDEDHIPKVLKCGHSVCQNCATQLITALLIICPFCRETTEISDGDDQKLQKNFALVQAIQVMKADSPPKCEEHPYNLAEFVCVKPRCSSSNKLMCKTCEEFGVHRNHKKSLLLTEASSLRESLGFRIEKRETQIEKLQEDINTINLAQLGNMEDGDEFKEKAKKITSHYANLNLRLYEEKAQALAKLKTIAQKIEKPTKKH</sequence>
<dbReference type="InterPro" id="IPR052667">
    <property type="entry name" value="E3_ubiquitin-ligase_RING"/>
</dbReference>
<keyword evidence="2 4" id="KW-0863">Zinc-finger</keyword>
<dbReference type="InParanoid" id="Q95X87"/>
<proteinExistence type="predicted"/>
<keyword evidence="7" id="KW-1185">Reference proteome</keyword>
<dbReference type="SUPFAM" id="SSF57845">
    <property type="entry name" value="B-box zinc-binding domain"/>
    <property type="match status" value="1"/>
</dbReference>
<dbReference type="UCSC" id="ZK1240.9">
    <property type="organism name" value="c. elegans"/>
</dbReference>
<dbReference type="DIP" id="DIP-26468N"/>
<dbReference type="GO" id="GO:0008270">
    <property type="term" value="F:zinc ion binding"/>
    <property type="evidence" value="ECO:0007669"/>
    <property type="project" value="UniProtKB-KW"/>
</dbReference>
<dbReference type="eggNOG" id="KOG4185">
    <property type="taxonomic scope" value="Eukaryota"/>
</dbReference>
<dbReference type="HOGENOM" id="CLU_079715_0_0_1"/>
<dbReference type="CDD" id="cd19774">
    <property type="entry name" value="Bbox2_TRIM23_C-IX_rpt2"/>
    <property type="match status" value="1"/>
</dbReference>
<evidence type="ECO:0000256" key="4">
    <source>
        <dbReference type="PROSITE-ProRule" id="PRU00175"/>
    </source>
</evidence>
<dbReference type="PhylomeDB" id="Q95X87"/>